<dbReference type="Proteomes" id="UP000320722">
    <property type="component" value="Chromosome"/>
</dbReference>
<accession>A0A517WAN2</accession>
<protein>
    <submittedName>
        <fullName evidence="1">Uncharacterized protein</fullName>
    </submittedName>
</protein>
<sequence>MISDDLMETYLRLDAILQPLKITPGWCVGYNIFTELDPSPDTAEYFYGSVLFSAMNRRKKSEIELYFEPEGDPNGKYILNLFLHKMDPSKKDFDYNNGKLIQTIASQSRAEIIEAMERFMSIGES</sequence>
<dbReference type="EMBL" id="CP036347">
    <property type="protein sequence ID" value="QDU02307.1"/>
    <property type="molecule type" value="Genomic_DNA"/>
</dbReference>
<organism evidence="1 2">
    <name type="scientific">Gimesia chilikensis</name>
    <dbReference type="NCBI Taxonomy" id="2605989"/>
    <lineage>
        <taxon>Bacteria</taxon>
        <taxon>Pseudomonadati</taxon>
        <taxon>Planctomycetota</taxon>
        <taxon>Planctomycetia</taxon>
        <taxon>Planctomycetales</taxon>
        <taxon>Planctomycetaceae</taxon>
        <taxon>Gimesia</taxon>
    </lineage>
</organism>
<evidence type="ECO:0000313" key="2">
    <source>
        <dbReference type="Proteomes" id="UP000320722"/>
    </source>
</evidence>
<proteinExistence type="predicted"/>
<dbReference type="AlphaFoldDB" id="A0A517WAN2"/>
<evidence type="ECO:0000313" key="1">
    <source>
        <dbReference type="EMBL" id="QDU02307.1"/>
    </source>
</evidence>
<dbReference type="RefSeq" id="WP_145039007.1">
    <property type="nucleotide sequence ID" value="NZ_CP036347.1"/>
</dbReference>
<name>A0A517WAN2_9PLAN</name>
<gene>
    <name evidence="1" type="ORF">V6x_20090</name>
</gene>
<reference evidence="1 2" key="1">
    <citation type="submission" date="2019-02" db="EMBL/GenBank/DDBJ databases">
        <title>Deep-cultivation of Planctomycetes and their phenomic and genomic characterization uncovers novel biology.</title>
        <authorList>
            <person name="Wiegand S."/>
            <person name="Jogler M."/>
            <person name="Boedeker C."/>
            <person name="Pinto D."/>
            <person name="Vollmers J."/>
            <person name="Rivas-Marin E."/>
            <person name="Kohn T."/>
            <person name="Peeters S.H."/>
            <person name="Heuer A."/>
            <person name="Rast P."/>
            <person name="Oberbeckmann S."/>
            <person name="Bunk B."/>
            <person name="Jeske O."/>
            <person name="Meyerdierks A."/>
            <person name="Storesund J.E."/>
            <person name="Kallscheuer N."/>
            <person name="Luecker S."/>
            <person name="Lage O.M."/>
            <person name="Pohl T."/>
            <person name="Merkel B.J."/>
            <person name="Hornburger P."/>
            <person name="Mueller R.-W."/>
            <person name="Bruemmer F."/>
            <person name="Labrenz M."/>
            <person name="Spormann A.M."/>
            <person name="Op den Camp H."/>
            <person name="Overmann J."/>
            <person name="Amann R."/>
            <person name="Jetten M.S.M."/>
            <person name="Mascher T."/>
            <person name="Medema M.H."/>
            <person name="Devos D.P."/>
            <person name="Kaster A.-K."/>
            <person name="Ovreas L."/>
            <person name="Rohde M."/>
            <person name="Galperin M.Y."/>
            <person name="Jogler C."/>
        </authorList>
    </citation>
    <scope>NUCLEOTIDE SEQUENCE [LARGE SCALE GENOMIC DNA]</scope>
    <source>
        <strain evidence="1 2">V6</strain>
    </source>
</reference>